<dbReference type="InterPro" id="IPR006140">
    <property type="entry name" value="D-isomer_DH_NAD-bd"/>
</dbReference>
<keyword evidence="1" id="KW-0560">Oxidoreductase</keyword>
<dbReference type="PANTHER" id="PTHR43333:SF1">
    <property type="entry name" value="D-ISOMER SPECIFIC 2-HYDROXYACID DEHYDROGENASE NAD-BINDING DOMAIN-CONTAINING PROTEIN"/>
    <property type="match status" value="1"/>
</dbReference>
<gene>
    <name evidence="4" type="ORF">HYH03_011757</name>
</gene>
<keyword evidence="2" id="KW-0520">NAD</keyword>
<dbReference type="AlphaFoldDB" id="A0A836BW64"/>
<evidence type="ECO:0000259" key="3">
    <source>
        <dbReference type="Pfam" id="PF02826"/>
    </source>
</evidence>
<dbReference type="GO" id="GO:0016491">
    <property type="term" value="F:oxidoreductase activity"/>
    <property type="evidence" value="ECO:0007669"/>
    <property type="project" value="UniProtKB-KW"/>
</dbReference>
<dbReference type="InterPro" id="IPR036291">
    <property type="entry name" value="NAD(P)-bd_dom_sf"/>
</dbReference>
<protein>
    <recommendedName>
        <fullName evidence="3">D-isomer specific 2-hydroxyacid dehydrogenase NAD-binding domain-containing protein</fullName>
    </recommendedName>
</protein>
<dbReference type="Pfam" id="PF02826">
    <property type="entry name" value="2-Hacid_dh_C"/>
    <property type="match status" value="1"/>
</dbReference>
<evidence type="ECO:0000256" key="1">
    <source>
        <dbReference type="ARBA" id="ARBA00023002"/>
    </source>
</evidence>
<dbReference type="CDD" id="cd05300">
    <property type="entry name" value="2-Hacid_dh_1"/>
    <property type="match status" value="1"/>
</dbReference>
<evidence type="ECO:0000313" key="5">
    <source>
        <dbReference type="Proteomes" id="UP000612055"/>
    </source>
</evidence>
<dbReference type="SUPFAM" id="SSF51735">
    <property type="entry name" value="NAD(P)-binding Rossmann-fold domains"/>
    <property type="match status" value="1"/>
</dbReference>
<name>A0A836BW64_9CHLO</name>
<proteinExistence type="predicted"/>
<evidence type="ECO:0000313" key="4">
    <source>
        <dbReference type="EMBL" id="KAG2489808.1"/>
    </source>
</evidence>
<dbReference type="Proteomes" id="UP000612055">
    <property type="component" value="Unassembled WGS sequence"/>
</dbReference>
<accession>A0A836BW64</accession>
<dbReference type="Gene3D" id="3.40.50.720">
    <property type="entry name" value="NAD(P)-binding Rossmann-like Domain"/>
    <property type="match status" value="2"/>
</dbReference>
<keyword evidence="5" id="KW-1185">Reference proteome</keyword>
<dbReference type="PANTHER" id="PTHR43333">
    <property type="entry name" value="2-HACID_DH_C DOMAIN-CONTAINING PROTEIN"/>
    <property type="match status" value="1"/>
</dbReference>
<feature type="domain" description="D-isomer specific 2-hydroxyacid dehydrogenase NAD-binding" evidence="3">
    <location>
        <begin position="132"/>
        <end position="305"/>
    </location>
</feature>
<evidence type="ECO:0000256" key="2">
    <source>
        <dbReference type="ARBA" id="ARBA00023027"/>
    </source>
</evidence>
<dbReference type="OrthoDB" id="298012at2759"/>
<dbReference type="GO" id="GO:0051287">
    <property type="term" value="F:NAD binding"/>
    <property type="evidence" value="ECO:0007669"/>
    <property type="project" value="InterPro"/>
</dbReference>
<sequence>MASSGGSHRAVHLLVVSGPDSPELSVLQQLPAGVHVVGVGRSLDDFQALTPQQWASVNVLLNCGVGPTAGKREDIRALWPKLPNLVWMHSSSSGLERLLFPELVEGPVTLTNAKGVYSHSLAEYALTACNWFAKDLPRLRRQQAASQWEPYDVEELRGRTMGIIGYGDIGQACGRLAKAFRMRVIELRRRTELSAAEREAGVVEKIYPPDQLNQLMAESDYVVMATPHTPATHRMVGAAALACMRPHGVFVNVGRGKCVDEAALVDALRSSRIRGAALDVFEEEPLPPSSPLWGLDNVLLSPHCAGTTREYQLESLALFVDNMARFLGGQELANVCDKRGGY</sequence>
<reference evidence="4" key="1">
    <citation type="journal article" date="2020" name="bioRxiv">
        <title>Comparative genomics of Chlamydomonas.</title>
        <authorList>
            <person name="Craig R.J."/>
            <person name="Hasan A.R."/>
            <person name="Ness R.W."/>
            <person name="Keightley P.D."/>
        </authorList>
    </citation>
    <scope>NUCLEOTIDE SEQUENCE</scope>
    <source>
        <strain evidence="4">CCAP 11/70</strain>
    </source>
</reference>
<dbReference type="EMBL" id="JAEHOE010000069">
    <property type="protein sequence ID" value="KAG2489808.1"/>
    <property type="molecule type" value="Genomic_DNA"/>
</dbReference>
<organism evidence="4 5">
    <name type="scientific">Edaphochlamys debaryana</name>
    <dbReference type="NCBI Taxonomy" id="47281"/>
    <lineage>
        <taxon>Eukaryota</taxon>
        <taxon>Viridiplantae</taxon>
        <taxon>Chlorophyta</taxon>
        <taxon>core chlorophytes</taxon>
        <taxon>Chlorophyceae</taxon>
        <taxon>CS clade</taxon>
        <taxon>Chlamydomonadales</taxon>
        <taxon>Chlamydomonadales incertae sedis</taxon>
        <taxon>Edaphochlamys</taxon>
    </lineage>
</organism>
<comment type="caution">
    <text evidence="4">The sequence shown here is derived from an EMBL/GenBank/DDBJ whole genome shotgun (WGS) entry which is preliminary data.</text>
</comment>